<reference evidence="2" key="5">
    <citation type="journal article" date="2021" name="G3 (Bethesda)">
        <title>Aegilops tauschii genome assembly Aet v5.0 features greater sequence contiguity and improved annotation.</title>
        <authorList>
            <person name="Wang L."/>
            <person name="Zhu T."/>
            <person name="Rodriguez J.C."/>
            <person name="Deal K.R."/>
            <person name="Dubcovsky J."/>
            <person name="McGuire P.E."/>
            <person name="Lux T."/>
            <person name="Spannagl M."/>
            <person name="Mayer K.F.X."/>
            <person name="Baldrich P."/>
            <person name="Meyers B.C."/>
            <person name="Huo N."/>
            <person name="Gu Y.Q."/>
            <person name="Zhou H."/>
            <person name="Devos K.M."/>
            <person name="Bennetzen J.L."/>
            <person name="Unver T."/>
            <person name="Budak H."/>
            <person name="Gulick P.J."/>
            <person name="Galiba G."/>
            <person name="Kalapos B."/>
            <person name="Nelson D.R."/>
            <person name="Li P."/>
            <person name="You F.M."/>
            <person name="Luo M.C."/>
            <person name="Dvorak J."/>
        </authorList>
    </citation>
    <scope>NUCLEOTIDE SEQUENCE [LARGE SCALE GENOMIC DNA]</scope>
    <source>
        <strain evidence="2">cv. AL8/78</strain>
    </source>
</reference>
<evidence type="ECO:0000313" key="3">
    <source>
        <dbReference type="Proteomes" id="UP000015105"/>
    </source>
</evidence>
<reference evidence="3" key="2">
    <citation type="journal article" date="2017" name="Nat. Plants">
        <title>The Aegilops tauschii genome reveals multiple impacts of transposons.</title>
        <authorList>
            <person name="Zhao G."/>
            <person name="Zou C."/>
            <person name="Li K."/>
            <person name="Wang K."/>
            <person name="Li T."/>
            <person name="Gao L."/>
            <person name="Zhang X."/>
            <person name="Wang H."/>
            <person name="Yang Z."/>
            <person name="Liu X."/>
            <person name="Jiang W."/>
            <person name="Mao L."/>
            <person name="Kong X."/>
            <person name="Jiao Y."/>
            <person name="Jia J."/>
        </authorList>
    </citation>
    <scope>NUCLEOTIDE SEQUENCE [LARGE SCALE GENOMIC DNA]</scope>
    <source>
        <strain evidence="3">cv. AL8/78</strain>
    </source>
</reference>
<dbReference type="EnsemblPlants" id="AET6Gv20391500.25">
    <property type="protein sequence ID" value="AET6Gv20391500.25"/>
    <property type="gene ID" value="AET6Gv20391500"/>
</dbReference>
<sequence>MLACILFLCSCSWPLALVGKFIPVPQTPLKNLILKCWPKKKKQGDEGAAPPV</sequence>
<keyword evidence="3" id="KW-1185">Reference proteome</keyword>
<feature type="chain" id="PRO_5018987734" evidence="1">
    <location>
        <begin position="19"/>
        <end position="52"/>
    </location>
</feature>
<feature type="signal peptide" evidence="1">
    <location>
        <begin position="1"/>
        <end position="18"/>
    </location>
</feature>
<dbReference type="AlphaFoldDB" id="A0A453NIU2"/>
<reference evidence="2" key="4">
    <citation type="submission" date="2019-03" db="UniProtKB">
        <authorList>
            <consortium name="EnsemblPlants"/>
        </authorList>
    </citation>
    <scope>IDENTIFICATION</scope>
</reference>
<dbReference type="Gramene" id="AET6Gv20391500.25">
    <property type="protein sequence ID" value="AET6Gv20391500.25"/>
    <property type="gene ID" value="AET6Gv20391500"/>
</dbReference>
<accession>A0A453NIU2</accession>
<reference evidence="2" key="3">
    <citation type="journal article" date="2017" name="Nature">
        <title>Genome sequence of the progenitor of the wheat D genome Aegilops tauschii.</title>
        <authorList>
            <person name="Luo M.C."/>
            <person name="Gu Y.Q."/>
            <person name="Puiu D."/>
            <person name="Wang H."/>
            <person name="Twardziok S.O."/>
            <person name="Deal K.R."/>
            <person name="Huo N."/>
            <person name="Zhu T."/>
            <person name="Wang L."/>
            <person name="Wang Y."/>
            <person name="McGuire P.E."/>
            <person name="Liu S."/>
            <person name="Long H."/>
            <person name="Ramasamy R.K."/>
            <person name="Rodriguez J.C."/>
            <person name="Van S.L."/>
            <person name="Yuan L."/>
            <person name="Wang Z."/>
            <person name="Xia Z."/>
            <person name="Xiao L."/>
            <person name="Anderson O.D."/>
            <person name="Ouyang S."/>
            <person name="Liang Y."/>
            <person name="Zimin A.V."/>
            <person name="Pertea G."/>
            <person name="Qi P."/>
            <person name="Bennetzen J.L."/>
            <person name="Dai X."/>
            <person name="Dawson M.W."/>
            <person name="Muller H.G."/>
            <person name="Kugler K."/>
            <person name="Rivarola-Duarte L."/>
            <person name="Spannagl M."/>
            <person name="Mayer K.F.X."/>
            <person name="Lu F.H."/>
            <person name="Bevan M.W."/>
            <person name="Leroy P."/>
            <person name="Li P."/>
            <person name="You F.M."/>
            <person name="Sun Q."/>
            <person name="Liu Z."/>
            <person name="Lyons E."/>
            <person name="Wicker T."/>
            <person name="Salzberg S.L."/>
            <person name="Devos K.M."/>
            <person name="Dvorak J."/>
        </authorList>
    </citation>
    <scope>NUCLEOTIDE SEQUENCE [LARGE SCALE GENOMIC DNA]</scope>
    <source>
        <strain evidence="2">cv. AL8/78</strain>
    </source>
</reference>
<protein>
    <submittedName>
        <fullName evidence="2">Uncharacterized protein</fullName>
    </submittedName>
</protein>
<evidence type="ECO:0000256" key="1">
    <source>
        <dbReference type="SAM" id="SignalP"/>
    </source>
</evidence>
<evidence type="ECO:0000313" key="2">
    <source>
        <dbReference type="EnsemblPlants" id="AET6Gv20391500.25"/>
    </source>
</evidence>
<name>A0A453NIU2_AEGTS</name>
<keyword evidence="1" id="KW-0732">Signal</keyword>
<reference evidence="3" key="1">
    <citation type="journal article" date="2014" name="Science">
        <title>Ancient hybridizations among the ancestral genomes of bread wheat.</title>
        <authorList>
            <consortium name="International Wheat Genome Sequencing Consortium,"/>
            <person name="Marcussen T."/>
            <person name="Sandve S.R."/>
            <person name="Heier L."/>
            <person name="Spannagl M."/>
            <person name="Pfeifer M."/>
            <person name="Jakobsen K.S."/>
            <person name="Wulff B.B."/>
            <person name="Steuernagel B."/>
            <person name="Mayer K.F."/>
            <person name="Olsen O.A."/>
        </authorList>
    </citation>
    <scope>NUCLEOTIDE SEQUENCE [LARGE SCALE GENOMIC DNA]</scope>
    <source>
        <strain evidence="3">cv. AL8/78</strain>
    </source>
</reference>
<dbReference type="Proteomes" id="UP000015105">
    <property type="component" value="Chromosome 6D"/>
</dbReference>
<proteinExistence type="predicted"/>
<organism evidence="2 3">
    <name type="scientific">Aegilops tauschii subsp. strangulata</name>
    <name type="common">Goatgrass</name>
    <dbReference type="NCBI Taxonomy" id="200361"/>
    <lineage>
        <taxon>Eukaryota</taxon>
        <taxon>Viridiplantae</taxon>
        <taxon>Streptophyta</taxon>
        <taxon>Embryophyta</taxon>
        <taxon>Tracheophyta</taxon>
        <taxon>Spermatophyta</taxon>
        <taxon>Magnoliopsida</taxon>
        <taxon>Liliopsida</taxon>
        <taxon>Poales</taxon>
        <taxon>Poaceae</taxon>
        <taxon>BOP clade</taxon>
        <taxon>Pooideae</taxon>
        <taxon>Triticodae</taxon>
        <taxon>Triticeae</taxon>
        <taxon>Triticinae</taxon>
        <taxon>Aegilops</taxon>
    </lineage>
</organism>